<evidence type="ECO:0000313" key="7">
    <source>
        <dbReference type="Proteomes" id="UP001217417"/>
    </source>
</evidence>
<keyword evidence="3" id="KW-0812">Transmembrane</keyword>
<dbReference type="Pfam" id="PF10342">
    <property type="entry name" value="Kre9_KNH"/>
    <property type="match status" value="1"/>
</dbReference>
<evidence type="ECO:0000313" key="6">
    <source>
        <dbReference type="EMBL" id="KAJ8098719.1"/>
    </source>
</evidence>
<evidence type="ECO:0000256" key="3">
    <source>
        <dbReference type="SAM" id="Phobius"/>
    </source>
</evidence>
<feature type="domain" description="Yeast cell wall synthesis Kre9/Knh1-like N-terminal" evidence="5">
    <location>
        <begin position="28"/>
        <end position="115"/>
    </location>
</feature>
<gene>
    <name evidence="6" type="ORF">POJ06DRAFT_140558</name>
</gene>
<protein>
    <submittedName>
        <fullName evidence="6">Ser-Thr-rich glycosyl-phosphatidyl-inositol-anchored membrane family-domain-containing protein</fullName>
    </submittedName>
</protein>
<evidence type="ECO:0000256" key="1">
    <source>
        <dbReference type="ARBA" id="ARBA00022729"/>
    </source>
</evidence>
<proteinExistence type="predicted"/>
<feature type="signal peptide" evidence="4">
    <location>
        <begin position="1"/>
        <end position="21"/>
    </location>
</feature>
<dbReference type="AlphaFoldDB" id="A0AAD7QNV7"/>
<dbReference type="Proteomes" id="UP001217417">
    <property type="component" value="Unassembled WGS sequence"/>
</dbReference>
<keyword evidence="1 4" id="KW-0732">Signal</keyword>
<feature type="chain" id="PRO_5041999424" evidence="4">
    <location>
        <begin position="22"/>
        <end position="256"/>
    </location>
</feature>
<dbReference type="GeneID" id="80879674"/>
<evidence type="ECO:0000256" key="2">
    <source>
        <dbReference type="SAM" id="MobiDB-lite"/>
    </source>
</evidence>
<feature type="compositionally biased region" description="Low complexity" evidence="2">
    <location>
        <begin position="122"/>
        <end position="207"/>
    </location>
</feature>
<name>A0AAD7QNV7_9ASCO</name>
<accession>A0AAD7QNV7</accession>
<comment type="caution">
    <text evidence="6">The sequence shown here is derived from an EMBL/GenBank/DDBJ whole genome shotgun (WGS) entry which is preliminary data.</text>
</comment>
<organism evidence="6 7">
    <name type="scientific">Lipomyces tetrasporus</name>
    <dbReference type="NCBI Taxonomy" id="54092"/>
    <lineage>
        <taxon>Eukaryota</taxon>
        <taxon>Fungi</taxon>
        <taxon>Dikarya</taxon>
        <taxon>Ascomycota</taxon>
        <taxon>Saccharomycotina</taxon>
        <taxon>Lipomycetes</taxon>
        <taxon>Lipomycetales</taxon>
        <taxon>Lipomycetaceae</taxon>
        <taxon>Lipomyces</taxon>
    </lineage>
</organism>
<reference evidence="6" key="1">
    <citation type="submission" date="2023-03" db="EMBL/GenBank/DDBJ databases">
        <title>Near-Complete genome sequence of Lipomyces tetrasporous NRRL Y-64009, an oleaginous yeast capable of growing on lignocellulosic hydrolysates.</title>
        <authorList>
            <consortium name="Lawrence Berkeley National Laboratory"/>
            <person name="Jagtap S.S."/>
            <person name="Liu J.-J."/>
            <person name="Walukiewicz H.E."/>
            <person name="Pangilinan J."/>
            <person name="Lipzen A."/>
            <person name="Ahrendt S."/>
            <person name="Koriabine M."/>
            <person name="Cobaugh K."/>
            <person name="Salamov A."/>
            <person name="Yoshinaga Y."/>
            <person name="Ng V."/>
            <person name="Daum C."/>
            <person name="Grigoriev I.V."/>
            <person name="Slininger P.J."/>
            <person name="Dien B.S."/>
            <person name="Jin Y.-S."/>
            <person name="Rao C.V."/>
        </authorList>
    </citation>
    <scope>NUCLEOTIDE SEQUENCE</scope>
    <source>
        <strain evidence="6">NRRL Y-64009</strain>
    </source>
</reference>
<keyword evidence="3" id="KW-0472">Membrane</keyword>
<dbReference type="PANTHER" id="PTHR40633">
    <property type="entry name" value="MATRIX PROTEIN, PUTATIVE (AFU_ORTHOLOGUE AFUA_8G05410)-RELATED"/>
    <property type="match status" value="1"/>
</dbReference>
<dbReference type="InterPro" id="IPR018466">
    <property type="entry name" value="Kre9/Knh1-like_N"/>
</dbReference>
<keyword evidence="7" id="KW-1185">Reference proteome</keyword>
<feature type="transmembrane region" description="Helical" evidence="3">
    <location>
        <begin position="236"/>
        <end position="255"/>
    </location>
</feature>
<evidence type="ECO:0000259" key="5">
    <source>
        <dbReference type="Pfam" id="PF10342"/>
    </source>
</evidence>
<keyword evidence="3" id="KW-1133">Transmembrane helix</keyword>
<feature type="region of interest" description="Disordered" evidence="2">
    <location>
        <begin position="110"/>
        <end position="207"/>
    </location>
</feature>
<dbReference type="RefSeq" id="XP_056042169.1">
    <property type="nucleotide sequence ID" value="XM_056184508.1"/>
</dbReference>
<sequence length="256" mass="26079">MVLLSNISLFILCALVALVSAASNPISSPTTGDTLTTGQPFLVEWKPSNNHTISLFLKKGPPSNLQSVLTIITNLPNTGIVRWTPPPRIYTGKDYTITIQDDITGDTNYSNQFGIKGRDPVSSTSSSAAPTRTSKTSTSSSTSSTSSSTPSRTTASSRASSTTSSSSRSTATANANTSPTRSSSSAQATSWTNSTSASGTSSTPSTLSELIVGSTTTTSGPAVSTTISAIGGASKVGYANTVAVVVALVFGYLVVA</sequence>
<dbReference type="EMBL" id="JARPMG010000008">
    <property type="protein sequence ID" value="KAJ8098719.1"/>
    <property type="molecule type" value="Genomic_DNA"/>
</dbReference>
<dbReference type="InterPro" id="IPR052982">
    <property type="entry name" value="SRP1/TIP1-like"/>
</dbReference>
<evidence type="ECO:0000256" key="4">
    <source>
        <dbReference type="SAM" id="SignalP"/>
    </source>
</evidence>
<dbReference type="PANTHER" id="PTHR40633:SF1">
    <property type="entry name" value="GPI ANCHORED SERINE-THREONINE RICH PROTEIN (AFU_ORTHOLOGUE AFUA_1G03630)"/>
    <property type="match status" value="1"/>
</dbReference>